<feature type="transmembrane region" description="Helical" evidence="1">
    <location>
        <begin position="12"/>
        <end position="36"/>
    </location>
</feature>
<keyword evidence="1" id="KW-0472">Membrane</keyword>
<keyword evidence="1" id="KW-1133">Transmembrane helix</keyword>
<evidence type="ECO:0000256" key="1">
    <source>
        <dbReference type="SAM" id="Phobius"/>
    </source>
</evidence>
<proteinExistence type="predicted"/>
<gene>
    <name evidence="2" type="ORF">CERZMDRAFT_84336</name>
</gene>
<dbReference type="Proteomes" id="UP000799539">
    <property type="component" value="Unassembled WGS sequence"/>
</dbReference>
<keyword evidence="1" id="KW-0812">Transmembrane</keyword>
<sequence>MSGVKLSTKATTIITIITITTIIIITITTIIIIITVHRHEDHACSPLSNCLSSFLPQSTARAIAKRTQDCRQASPAHVLDSSPLFTNLYQSSTLLQIAHLHPNDRRVQQLSCADGDVSRRCHVHHVGFTRRIAPGTRIQPSAKFADELPTILYAVTPSLASYHCKMPLARLHAWGARPHPRRASVVPCSPPVVPCCLWYYGYSRSTGDASMPALTSCVWASLRSSGY</sequence>
<name>A0A6A6FGW2_9PEZI</name>
<evidence type="ECO:0000313" key="2">
    <source>
        <dbReference type="EMBL" id="KAF2212686.1"/>
    </source>
</evidence>
<accession>A0A6A6FGW2</accession>
<reference evidence="2" key="1">
    <citation type="journal article" date="2020" name="Stud. Mycol.">
        <title>101 Dothideomycetes genomes: a test case for predicting lifestyles and emergence of pathogens.</title>
        <authorList>
            <person name="Haridas S."/>
            <person name="Albert R."/>
            <person name="Binder M."/>
            <person name="Bloem J."/>
            <person name="Labutti K."/>
            <person name="Salamov A."/>
            <person name="Andreopoulos B."/>
            <person name="Baker S."/>
            <person name="Barry K."/>
            <person name="Bills G."/>
            <person name="Bluhm B."/>
            <person name="Cannon C."/>
            <person name="Castanera R."/>
            <person name="Culley D."/>
            <person name="Daum C."/>
            <person name="Ezra D."/>
            <person name="Gonzalez J."/>
            <person name="Henrissat B."/>
            <person name="Kuo A."/>
            <person name="Liang C."/>
            <person name="Lipzen A."/>
            <person name="Lutzoni F."/>
            <person name="Magnuson J."/>
            <person name="Mondo S."/>
            <person name="Nolan M."/>
            <person name="Ohm R."/>
            <person name="Pangilinan J."/>
            <person name="Park H.-J."/>
            <person name="Ramirez L."/>
            <person name="Alfaro M."/>
            <person name="Sun H."/>
            <person name="Tritt A."/>
            <person name="Yoshinaga Y."/>
            <person name="Zwiers L.-H."/>
            <person name="Turgeon B."/>
            <person name="Goodwin S."/>
            <person name="Spatafora J."/>
            <person name="Crous P."/>
            <person name="Grigoriev I."/>
        </authorList>
    </citation>
    <scope>NUCLEOTIDE SEQUENCE</scope>
    <source>
        <strain evidence="2">SCOH1-5</strain>
    </source>
</reference>
<evidence type="ECO:0000313" key="3">
    <source>
        <dbReference type="Proteomes" id="UP000799539"/>
    </source>
</evidence>
<dbReference type="AlphaFoldDB" id="A0A6A6FGW2"/>
<protein>
    <submittedName>
        <fullName evidence="2">Uncharacterized protein</fullName>
    </submittedName>
</protein>
<keyword evidence="3" id="KW-1185">Reference proteome</keyword>
<dbReference type="EMBL" id="ML992672">
    <property type="protein sequence ID" value="KAF2212686.1"/>
    <property type="molecule type" value="Genomic_DNA"/>
</dbReference>
<organism evidence="2 3">
    <name type="scientific">Cercospora zeae-maydis SCOH1-5</name>
    <dbReference type="NCBI Taxonomy" id="717836"/>
    <lineage>
        <taxon>Eukaryota</taxon>
        <taxon>Fungi</taxon>
        <taxon>Dikarya</taxon>
        <taxon>Ascomycota</taxon>
        <taxon>Pezizomycotina</taxon>
        <taxon>Dothideomycetes</taxon>
        <taxon>Dothideomycetidae</taxon>
        <taxon>Mycosphaerellales</taxon>
        <taxon>Mycosphaerellaceae</taxon>
        <taxon>Cercospora</taxon>
    </lineage>
</organism>